<dbReference type="EMBL" id="CP133721">
    <property type="protein sequence ID" value="WMW77256.1"/>
    <property type="molecule type" value="Genomic_DNA"/>
</dbReference>
<evidence type="ECO:0000313" key="4">
    <source>
        <dbReference type="Proteomes" id="UP001180481"/>
    </source>
</evidence>
<gene>
    <name evidence="3" type="ORF">RF683_07075</name>
</gene>
<feature type="domain" description="PKD-like" evidence="2">
    <location>
        <begin position="1870"/>
        <end position="1953"/>
    </location>
</feature>
<proteinExistence type="predicted"/>
<feature type="chain" id="PRO_5047195525" evidence="1">
    <location>
        <begin position="27"/>
        <end position="2381"/>
    </location>
</feature>
<feature type="domain" description="PKD-like" evidence="2">
    <location>
        <begin position="1779"/>
        <end position="1861"/>
    </location>
</feature>
<feature type="domain" description="PKD-like" evidence="2">
    <location>
        <begin position="1963"/>
        <end position="2047"/>
    </location>
</feature>
<protein>
    <submittedName>
        <fullName evidence="3">PKD-like domain-containing protein</fullName>
    </submittedName>
</protein>
<evidence type="ECO:0000256" key="1">
    <source>
        <dbReference type="SAM" id="SignalP"/>
    </source>
</evidence>
<evidence type="ECO:0000259" key="2">
    <source>
        <dbReference type="Pfam" id="PF19406"/>
    </source>
</evidence>
<evidence type="ECO:0000313" key="3">
    <source>
        <dbReference type="EMBL" id="WMW77256.1"/>
    </source>
</evidence>
<reference evidence="3" key="1">
    <citation type="submission" date="2023-09" db="EMBL/GenBank/DDBJ databases">
        <title>Flavobacterium sp. 20NA77.7 isolated from freshwater.</title>
        <authorList>
            <person name="Le V."/>
            <person name="Ko S.-R."/>
            <person name="Ahn C.-Y."/>
            <person name="Oh H.-M."/>
        </authorList>
    </citation>
    <scope>NUCLEOTIDE SEQUENCE</scope>
    <source>
        <strain evidence="3">20NA77.7</strain>
    </source>
</reference>
<dbReference type="NCBIfam" id="TIGR04131">
    <property type="entry name" value="Bac_Flav_CTERM"/>
    <property type="match status" value="1"/>
</dbReference>
<keyword evidence="4" id="KW-1185">Reference proteome</keyword>
<dbReference type="RefSeq" id="WP_309531633.1">
    <property type="nucleotide sequence ID" value="NZ_CP133721.1"/>
</dbReference>
<feature type="domain" description="PKD-like" evidence="2">
    <location>
        <begin position="2058"/>
        <end position="2138"/>
    </location>
</feature>
<name>A0ABY9R7K7_9FLAO</name>
<dbReference type="Proteomes" id="UP001180481">
    <property type="component" value="Chromosome"/>
</dbReference>
<sequence>MKKISQIIFVLFVINLSFSQSSPTCAGANPICSGGVAPFPNTTGAASLGSPGCLGSAPNPAWFYFQIGTPGNLDILLHQGSNAPNYNNQDVDFICWGPFSSPQCTGLYDFPSTTIANNIVDCSYSGNATETINVTNAQTGQYYMLLVTNFSNNPGFIQMDLLSSSTATTNCNIVCGVTLGVDLMLCNSTSTKNLTATFVTAPTTGGTPTFQWFLNGVLQPALTTQTVTVNQPGTWKVITTRPGCTAPVSDEVVITNFAGLPINNTPPPITICTGASPALYNLNSNIPSIMGTQSIGDYDYGFYLTAADALAGTNPIPSSQWSAYPGTVGQTIYFGAENFTDGTGCRGEVHFLLQQSPCTIVQPSNMVVCDDVSNDGFAVFNLTTQTATVLGSNNPANFTITYHLTQAAANGDTGAISPATAFTNTVNPQTIYVRSESNSNPTNYSTTTFELQVKPLPTATMSGTASICSGSSTNLTFSGTPGAVVTYNNGTANQTVTLDATTGNGTVSVSPASTTTYSLVSVATTGTPSCSKPLTGNIVVTVSTQIAGTLSYSPSSFCTTDVATYSPTFVISTAGTGTCASTVPVYSSTPAGLTLNTTTGVITPSTSTPNTYTVTITYPACGSCAAVSFTTTVTIASPTTSTISYTTPLCTSATTSVMPTLTGATGATTFTSTPVGLSINATTGAINPSTSAAGTYTITYVPTSTGVCAIIPTPTTVTITAAPTASISYAGTPYCNNITASQAVTITGTNAFTGGAYSASPAGLTLDPTTGAIVPSTSTPNTYTVTYTIPASAGCAAVPVTTTVTITGLPTASISYAGTPYCNNLTASQAITITGTNAFTGGTYSATPAGLTLDPTTGAIVPSTSTPNTYTVTYTIPASAGCAAVPVTTTVTITAAPTASISYAGTPYCNNITASQAVTITGTNAFTGGAYSASPAGLTLDPTTGAIVPSTSTPNTYTVTYTIPASAGCAAVPVTTTVTITGVPTASISYAGTPYCNNLTASQAITITGTNAFTGGTYSATPSGLTLDPTTGAIVPSTSTPNTYTVTYTIPASAGCAAVPVTTTVTITAAPTASISYAGTPYCNNITASQAVTITGTNAFTGGAYSASPAGLTLDPTTGAIVPSTSTPNTYTVTYTIPASAGCAAVPVTTTVTITGLPTASISYAGTPYCNNLTASQAITITGTNAFTGGTYSATPAGLTLDPTTGAIVPSTSTPNTYTVTYTIPASAGCAAVPVTTTVTITAAPTASISYAGTPYCNNITASQAVTITGTNAFTGGAYSASPAGLTLDPTTGAIVPSTSTPNTYTVTYTIPASAGCAAVPVTTTVTITGLPTASISYAGTPYCNNLTASQAVTITGTNAFTGGTYSASPSGLTLDASTGAIVPSTSTPNTYTVTYTIPASAGCAAVPVTTTVTITAAPTASISYVGTPYCNNLTASQAVTITGTNAFTGGAYSASPSGLTLDPTTGAIVPSTSTPNTYTVTYTIPASAGCAAVPVTTTVTITGLPTASISYAGTPYCNNLTASQAVTITGTNAFTGGTYSATPSGLTLDASTGAIVPSTSTPNTYTVTYTIPASAGCAAVPVTTTVTITSLPTASISVTPTTICSGSTSVVTFTGTPGATVTYTVDAGANQTITLNTSGSATVTTPPLVNASVYTLVSVGNGCTVSLTNSVTINVLPLPTASIVGSTICANTTGTVTISGTPGAIVEYTIDGGANQTAILSSTTGTVTLTTPLLTANSVYQLVSVTSATTPACVKTLSASATVIVNPIPIVTATLVGETICSGTSTNISLTSSVASTQFDWVVTSQVGVSGATNGSGNAIVQVLTATGITNGFVIYSITPTANSCIGSAITVQINVAPKPVTSFVADTTYCNGETTSITLSSTIPGTTFTWNVASSNVNTTTVLPGSGNSISQALNLINNSNVGSVTYTVLPFANNCYGDPVSIAIEVNPIPNVSLAIEDTDICSGEMVHIDASSSIAGATFNWMILNQTGAVVTGPTTGTGASIDQVITTTSPVASGTVTYQVTPIKNGCVGSSSTVTVTVHPRPEIFGVLPQLPICSGESTNIVLAASLPGTTFNWVVSNSQGVSGMSAGTGTSITQVLTTTGSTQGSVTYAVTPMLNGCEGTMVEYTVLVNPLPIVSLEDGHVCVIQATGVVYQTYLLESGVPPTGYTFDWYLDGVQLASSGPNHVATAPGVYEVRVRNTVTNCQAIATATVIPVYPATAFTTTVTEAFTNNATITVTVTQPGTGTLVYALDGGAWQTSNIFEGVEAGMHTVAVGDEEGCTYLETNVLVIDYMKYFTPNGDGYNDTWNIIGLNAQHNAKIYIFDRYGKLIKQLDPLGQGWDGTYNGQTLPSTDYWFTVDYTENQQQKQFRAHFSLKR</sequence>
<dbReference type="InterPro" id="IPR026341">
    <property type="entry name" value="T9SS_type_B"/>
</dbReference>
<feature type="signal peptide" evidence="1">
    <location>
        <begin position="1"/>
        <end position="26"/>
    </location>
</feature>
<accession>A0ABY9R7K7</accession>
<keyword evidence="1" id="KW-0732">Signal</keyword>
<dbReference type="InterPro" id="IPR045828">
    <property type="entry name" value="PKD_Bacteroidetes"/>
</dbReference>
<dbReference type="Pfam" id="PF19406">
    <property type="entry name" value="PKD_5"/>
    <property type="match status" value="4"/>
</dbReference>
<organism evidence="3 4">
    <name type="scientific">Flavobacterium nakdongensis</name>
    <dbReference type="NCBI Taxonomy" id="3073563"/>
    <lineage>
        <taxon>Bacteria</taxon>
        <taxon>Pseudomonadati</taxon>
        <taxon>Bacteroidota</taxon>
        <taxon>Flavobacteriia</taxon>
        <taxon>Flavobacteriales</taxon>
        <taxon>Flavobacteriaceae</taxon>
        <taxon>Flavobacterium</taxon>
    </lineage>
</organism>
<dbReference type="Pfam" id="PF13585">
    <property type="entry name" value="CHU_C"/>
    <property type="match status" value="1"/>
</dbReference>